<dbReference type="InterPro" id="IPR029058">
    <property type="entry name" value="AB_hydrolase_fold"/>
</dbReference>
<dbReference type="InterPro" id="IPR050300">
    <property type="entry name" value="GDXG_lipolytic_enzyme"/>
</dbReference>
<evidence type="ECO:0000256" key="1">
    <source>
        <dbReference type="ARBA" id="ARBA00022801"/>
    </source>
</evidence>
<comment type="caution">
    <text evidence="3">The sequence shown here is derived from an EMBL/GenBank/DDBJ whole genome shotgun (WGS) entry which is preliminary data.</text>
</comment>
<dbReference type="SUPFAM" id="SSF53474">
    <property type="entry name" value="alpha/beta-Hydrolases"/>
    <property type="match status" value="1"/>
</dbReference>
<gene>
    <name evidence="3" type="ORF">J8F10_35975</name>
</gene>
<reference evidence="3 4" key="1">
    <citation type="submission" date="2021-04" db="EMBL/GenBank/DDBJ databases">
        <authorList>
            <person name="Ivanova A."/>
        </authorList>
    </citation>
    <scope>NUCLEOTIDE SEQUENCE [LARGE SCALE GENOMIC DNA]</scope>
    <source>
        <strain evidence="3 4">G18</strain>
    </source>
</reference>
<protein>
    <submittedName>
        <fullName evidence="3">Alpha/beta hydrolase</fullName>
    </submittedName>
</protein>
<name>A0ABS5C3U2_9BACT</name>
<dbReference type="PANTHER" id="PTHR48081:SF13">
    <property type="entry name" value="ALPHA_BETA HYDROLASE"/>
    <property type="match status" value="1"/>
</dbReference>
<evidence type="ECO:0000259" key="2">
    <source>
        <dbReference type="Pfam" id="PF20434"/>
    </source>
</evidence>
<organism evidence="3 4">
    <name type="scientific">Gemmata palustris</name>
    <dbReference type="NCBI Taxonomy" id="2822762"/>
    <lineage>
        <taxon>Bacteria</taxon>
        <taxon>Pseudomonadati</taxon>
        <taxon>Planctomycetota</taxon>
        <taxon>Planctomycetia</taxon>
        <taxon>Gemmatales</taxon>
        <taxon>Gemmataceae</taxon>
        <taxon>Gemmata</taxon>
    </lineage>
</organism>
<evidence type="ECO:0000313" key="4">
    <source>
        <dbReference type="Proteomes" id="UP000676565"/>
    </source>
</evidence>
<keyword evidence="4" id="KW-1185">Reference proteome</keyword>
<dbReference type="GO" id="GO:0016787">
    <property type="term" value="F:hydrolase activity"/>
    <property type="evidence" value="ECO:0007669"/>
    <property type="project" value="UniProtKB-KW"/>
</dbReference>
<dbReference type="Pfam" id="PF20434">
    <property type="entry name" value="BD-FAE"/>
    <property type="match status" value="1"/>
</dbReference>
<accession>A0ABS5C3U2</accession>
<proteinExistence type="predicted"/>
<keyword evidence="1 3" id="KW-0378">Hydrolase</keyword>
<feature type="domain" description="BD-FAE-like" evidence="2">
    <location>
        <begin position="60"/>
        <end position="272"/>
    </location>
</feature>
<dbReference type="InterPro" id="IPR049492">
    <property type="entry name" value="BD-FAE-like_dom"/>
</dbReference>
<dbReference type="EMBL" id="JAGKQQ010000002">
    <property type="protein sequence ID" value="MBP3960654.1"/>
    <property type="molecule type" value="Genomic_DNA"/>
</dbReference>
<dbReference type="RefSeq" id="WP_210662905.1">
    <property type="nucleotide sequence ID" value="NZ_JAGKQQ010000002.1"/>
</dbReference>
<dbReference type="Proteomes" id="UP000676565">
    <property type="component" value="Unassembled WGS sequence"/>
</dbReference>
<dbReference type="PANTHER" id="PTHR48081">
    <property type="entry name" value="AB HYDROLASE SUPERFAMILY PROTEIN C4A8.06C"/>
    <property type="match status" value="1"/>
</dbReference>
<sequence>MTRPVLAVAVGLLVLATAPGTDQPPVVPSPPLPKSVPAPRAVTTEKNVVYDTIEKERLYLDVSAPKEGGPYPCIVLLHGGAWVGGSRKDLSVGDKGKDGTVGPSLIEEVAARGYVVASVGYRLAPKHQFPAQIQDARAAVRFLRAGAKTYRIDPDKFAAAGFSAGGHLALLLGLADKVDGWDAGGNTEQSSRVQCVVDFFGPTDLSLYNTESIRDAYLVPVFGKSAKTDKEVFKKASPITYVSKTAPPVLMFHGTFDLVVPVVHSETLHKKLQDAGATSELVTVFAEGHGWNGRAFTKSVNTALAFLDTHLKGKDKK</sequence>
<evidence type="ECO:0000313" key="3">
    <source>
        <dbReference type="EMBL" id="MBP3960654.1"/>
    </source>
</evidence>
<dbReference type="Gene3D" id="3.40.50.1820">
    <property type="entry name" value="alpha/beta hydrolase"/>
    <property type="match status" value="1"/>
</dbReference>